<evidence type="ECO:0000256" key="2">
    <source>
        <dbReference type="SAM" id="MobiDB-lite"/>
    </source>
</evidence>
<dbReference type="PANTHER" id="PTHR46268:SF8">
    <property type="entry name" value="UNIVERSAL STRESS PROTEIN SLL1388"/>
    <property type="match status" value="1"/>
</dbReference>
<comment type="similarity">
    <text evidence="1">Belongs to the universal stress protein A family.</text>
</comment>
<dbReference type="Gene3D" id="3.40.50.620">
    <property type="entry name" value="HUPs"/>
    <property type="match status" value="1"/>
</dbReference>
<name>A0A563VXP2_9CYAN</name>
<gene>
    <name evidence="4" type="ORF">H1P_4190002</name>
</gene>
<dbReference type="PIRSF" id="PIRSF006276">
    <property type="entry name" value="UspA"/>
    <property type="match status" value="1"/>
</dbReference>
<evidence type="ECO:0000259" key="3">
    <source>
        <dbReference type="Pfam" id="PF00582"/>
    </source>
</evidence>
<organism evidence="4 5">
    <name type="scientific">Hyella patelloides LEGE 07179</name>
    <dbReference type="NCBI Taxonomy" id="945734"/>
    <lineage>
        <taxon>Bacteria</taxon>
        <taxon>Bacillati</taxon>
        <taxon>Cyanobacteriota</taxon>
        <taxon>Cyanophyceae</taxon>
        <taxon>Pleurocapsales</taxon>
        <taxon>Hyellaceae</taxon>
        <taxon>Hyella</taxon>
    </lineage>
</organism>
<protein>
    <submittedName>
        <fullName evidence="4">Universal stress protein</fullName>
    </submittedName>
</protein>
<dbReference type="InterPro" id="IPR006016">
    <property type="entry name" value="UspA"/>
</dbReference>
<evidence type="ECO:0000313" key="4">
    <source>
        <dbReference type="EMBL" id="VEP16196.1"/>
    </source>
</evidence>
<proteinExistence type="inferred from homology"/>
<dbReference type="PRINTS" id="PR01438">
    <property type="entry name" value="UNVRSLSTRESS"/>
</dbReference>
<dbReference type="CDD" id="cd00293">
    <property type="entry name" value="USP-like"/>
    <property type="match status" value="1"/>
</dbReference>
<reference evidence="4 5" key="1">
    <citation type="submission" date="2019-01" db="EMBL/GenBank/DDBJ databases">
        <authorList>
            <person name="Brito A."/>
        </authorList>
    </citation>
    <scope>NUCLEOTIDE SEQUENCE [LARGE SCALE GENOMIC DNA]</scope>
    <source>
        <strain evidence="4">1</strain>
    </source>
</reference>
<evidence type="ECO:0000313" key="5">
    <source>
        <dbReference type="Proteomes" id="UP000320055"/>
    </source>
</evidence>
<dbReference type="Pfam" id="PF00582">
    <property type="entry name" value="Usp"/>
    <property type="match status" value="1"/>
</dbReference>
<dbReference type="AlphaFoldDB" id="A0A563VXP2"/>
<feature type="domain" description="UspA" evidence="3">
    <location>
        <begin position="1"/>
        <end position="154"/>
    </location>
</feature>
<dbReference type="OrthoDB" id="516822at2"/>
<dbReference type="Proteomes" id="UP000320055">
    <property type="component" value="Unassembled WGS sequence"/>
</dbReference>
<keyword evidence="5" id="KW-1185">Reference proteome</keyword>
<feature type="region of interest" description="Disordered" evidence="2">
    <location>
        <begin position="160"/>
        <end position="182"/>
    </location>
</feature>
<sequence>MINKILVAVERSDKDNLVFDSALSLAKTTNATLMLLHVLSENEVNYPILPTYAYYPILDDLDDQKYQEQLSQYKQLGIDFLQNLTQKATESGVNTEYTQSSGNPGRKICELASTWEADLILVGSRGLKGFKEMFLGSVSNYVTHHAPCSVLIMRNPLERESASDSTVSEEKPATTDSQQLTT</sequence>
<dbReference type="InterPro" id="IPR014729">
    <property type="entry name" value="Rossmann-like_a/b/a_fold"/>
</dbReference>
<dbReference type="SUPFAM" id="SSF52402">
    <property type="entry name" value="Adenine nucleotide alpha hydrolases-like"/>
    <property type="match status" value="1"/>
</dbReference>
<dbReference type="EMBL" id="CAACVJ010000356">
    <property type="protein sequence ID" value="VEP16196.1"/>
    <property type="molecule type" value="Genomic_DNA"/>
</dbReference>
<dbReference type="RefSeq" id="WP_144875065.1">
    <property type="nucleotide sequence ID" value="NZ_LR214155.1"/>
</dbReference>
<feature type="compositionally biased region" description="Basic and acidic residues" evidence="2">
    <location>
        <begin position="160"/>
        <end position="173"/>
    </location>
</feature>
<evidence type="ECO:0000256" key="1">
    <source>
        <dbReference type="ARBA" id="ARBA00008791"/>
    </source>
</evidence>
<dbReference type="InterPro" id="IPR006015">
    <property type="entry name" value="Universal_stress_UspA"/>
</dbReference>
<dbReference type="PANTHER" id="PTHR46268">
    <property type="entry name" value="STRESS RESPONSE PROTEIN NHAX"/>
    <property type="match status" value="1"/>
</dbReference>
<accession>A0A563VXP2</accession>